<dbReference type="EMBL" id="LAZR01050381">
    <property type="protein sequence ID" value="KKK87484.1"/>
    <property type="molecule type" value="Genomic_DNA"/>
</dbReference>
<evidence type="ECO:0000313" key="1">
    <source>
        <dbReference type="EMBL" id="KKK87484.1"/>
    </source>
</evidence>
<comment type="caution">
    <text evidence="1">The sequence shown here is derived from an EMBL/GenBank/DDBJ whole genome shotgun (WGS) entry which is preliminary data.</text>
</comment>
<dbReference type="AlphaFoldDB" id="A0A0F9B9W7"/>
<gene>
    <name evidence="1" type="ORF">LCGC14_2752780</name>
</gene>
<accession>A0A0F9B9W7</accession>
<reference evidence="1" key="1">
    <citation type="journal article" date="2015" name="Nature">
        <title>Complex archaea that bridge the gap between prokaryotes and eukaryotes.</title>
        <authorList>
            <person name="Spang A."/>
            <person name="Saw J.H."/>
            <person name="Jorgensen S.L."/>
            <person name="Zaremba-Niedzwiedzka K."/>
            <person name="Martijn J."/>
            <person name="Lind A.E."/>
            <person name="van Eijk R."/>
            <person name="Schleper C."/>
            <person name="Guy L."/>
            <person name="Ettema T.J."/>
        </authorList>
    </citation>
    <scope>NUCLEOTIDE SEQUENCE</scope>
</reference>
<protein>
    <recommendedName>
        <fullName evidence="2">Transketolase signature 1 domain-containing protein</fullName>
    </recommendedName>
</protein>
<proteinExistence type="predicted"/>
<name>A0A0F9B9W7_9ZZZZ</name>
<sequence>MNDEPKRSEKHELARNSLPDELKPVFDDFVADYRFAGTMHHGSPFVSYIILAEMVKAGWRLSAEPLKDE</sequence>
<evidence type="ECO:0008006" key="2">
    <source>
        <dbReference type="Google" id="ProtNLM"/>
    </source>
</evidence>
<organism evidence="1">
    <name type="scientific">marine sediment metagenome</name>
    <dbReference type="NCBI Taxonomy" id="412755"/>
    <lineage>
        <taxon>unclassified sequences</taxon>
        <taxon>metagenomes</taxon>
        <taxon>ecological metagenomes</taxon>
    </lineage>
</organism>